<gene>
    <name evidence="1" type="ORF">FWILDA_LOCUS7944</name>
</gene>
<dbReference type="Proteomes" id="UP001153678">
    <property type="component" value="Unassembled WGS sequence"/>
</dbReference>
<name>A0A9W4SPZ4_9GLOM</name>
<dbReference type="AlphaFoldDB" id="A0A9W4SPZ4"/>
<organism evidence="1 2">
    <name type="scientific">Funneliformis geosporum</name>
    <dbReference type="NCBI Taxonomy" id="1117311"/>
    <lineage>
        <taxon>Eukaryota</taxon>
        <taxon>Fungi</taxon>
        <taxon>Fungi incertae sedis</taxon>
        <taxon>Mucoromycota</taxon>
        <taxon>Glomeromycotina</taxon>
        <taxon>Glomeromycetes</taxon>
        <taxon>Glomerales</taxon>
        <taxon>Glomeraceae</taxon>
        <taxon>Funneliformis</taxon>
    </lineage>
</organism>
<evidence type="ECO:0000313" key="1">
    <source>
        <dbReference type="EMBL" id="CAI2177156.1"/>
    </source>
</evidence>
<accession>A0A9W4SPZ4</accession>
<sequence length="161" mass="18780">MDKNVRKIETTISSVHVKEVKRRSETSNQAKQAGIQQTGKIYLEMDKLHRELSRQNSKRQPDKRVYDFGIEWDWDFIPYPYTEDFPEIDNDDSDYDENKSDDVLLQSESKVGNDNNSAQMFNVIEDADEVGVHNHQTHALWTVLDLDIYDVQLDPVKFLAS</sequence>
<protein>
    <submittedName>
        <fullName evidence="1">5649_t:CDS:1</fullName>
    </submittedName>
</protein>
<keyword evidence="2" id="KW-1185">Reference proteome</keyword>
<evidence type="ECO:0000313" key="2">
    <source>
        <dbReference type="Proteomes" id="UP001153678"/>
    </source>
</evidence>
<proteinExistence type="predicted"/>
<comment type="caution">
    <text evidence="1">The sequence shown here is derived from an EMBL/GenBank/DDBJ whole genome shotgun (WGS) entry which is preliminary data.</text>
</comment>
<dbReference type="EMBL" id="CAMKVN010001620">
    <property type="protein sequence ID" value="CAI2177156.1"/>
    <property type="molecule type" value="Genomic_DNA"/>
</dbReference>
<reference evidence="1" key="1">
    <citation type="submission" date="2022-08" db="EMBL/GenBank/DDBJ databases">
        <authorList>
            <person name="Kallberg Y."/>
            <person name="Tangrot J."/>
            <person name="Rosling A."/>
        </authorList>
    </citation>
    <scope>NUCLEOTIDE SEQUENCE</scope>
    <source>
        <strain evidence="1">Wild A</strain>
    </source>
</reference>